<dbReference type="EMBL" id="CP000155">
    <property type="protein sequence ID" value="ABC31390.1"/>
    <property type="molecule type" value="Genomic_DNA"/>
</dbReference>
<feature type="transmembrane region" description="Helical" evidence="7">
    <location>
        <begin position="414"/>
        <end position="431"/>
    </location>
</feature>
<dbReference type="PANTHER" id="PTHR30250:SF10">
    <property type="entry name" value="LIPOPOLYSACCHARIDE BIOSYNTHESIS PROTEIN WZXC"/>
    <property type="match status" value="1"/>
</dbReference>
<dbReference type="OrthoDB" id="5486360at2"/>
<name>Q2SD84_HAHCH</name>
<evidence type="ECO:0000313" key="8">
    <source>
        <dbReference type="EMBL" id="ABC31390.1"/>
    </source>
</evidence>
<evidence type="ECO:0000256" key="1">
    <source>
        <dbReference type="ARBA" id="ARBA00004651"/>
    </source>
</evidence>
<evidence type="ECO:0000256" key="7">
    <source>
        <dbReference type="SAM" id="Phobius"/>
    </source>
</evidence>
<proteinExistence type="inferred from homology"/>
<gene>
    <name evidence="8" type="ordered locus">HCH_04692</name>
</gene>
<feature type="transmembrane region" description="Helical" evidence="7">
    <location>
        <begin position="106"/>
        <end position="127"/>
    </location>
</feature>
<dbReference type="GO" id="GO:0005886">
    <property type="term" value="C:plasma membrane"/>
    <property type="evidence" value="ECO:0007669"/>
    <property type="project" value="UniProtKB-SubCell"/>
</dbReference>
<feature type="transmembrane region" description="Helical" evidence="7">
    <location>
        <begin position="79"/>
        <end position="100"/>
    </location>
</feature>
<feature type="transmembrane region" description="Helical" evidence="7">
    <location>
        <begin position="12"/>
        <end position="33"/>
    </location>
</feature>
<comment type="similarity">
    <text evidence="2">Belongs to the polysaccharide synthase family.</text>
</comment>
<dbReference type="Pfam" id="PF13440">
    <property type="entry name" value="Polysacc_synt_3"/>
    <property type="match status" value="1"/>
</dbReference>
<sequence length="473" mass="51161">MLNHRAWKLMWVFVEKFSIVLISVFTFFIYAKLLGPGELGLALFALSIGQGIGVIYVAFLEDPLVRQDDVQATHFDSAFWGGLVVSLITAAAVMTGSLFATDDVRFQWLMLISVLHIPLLTTGHIYVADLRRKGKFKSLAKRTMGGKLIGAAVGLTLAWTGYGSFAIIVQSVIMAFVSLVIMVRSSELHIGSRFRMSVFGELLAIGWPLALRGASWDAMNRGIAIILGVTAGPAAVGVYGLARRMIDMPRSAIYGGLLSYALPAFSRNQHDLPNLQKMFCFTTLTTCFIVLPMFVGLALVAPYLIPTLFGEEWRPAAPLIQILALVAAVGNTLIYVPTALTAVAKNKLTLPSELIAAGSALAFTAVMGAEMGALAGACAFIVHTLIASPAKVFGLKKALHIQPSEWLRTVYKSIIAAICMVGAVYVFVTYYSSLHPALLSANIIAIGMVTYLAMYTLLHKTWIADLKAFLMKS</sequence>
<feature type="transmembrane region" description="Helical" evidence="7">
    <location>
        <begin position="317"/>
        <end position="336"/>
    </location>
</feature>
<feature type="transmembrane region" description="Helical" evidence="7">
    <location>
        <begin position="278"/>
        <end position="305"/>
    </location>
</feature>
<keyword evidence="5 7" id="KW-1133">Transmembrane helix</keyword>
<dbReference type="RefSeq" id="WP_011398455.1">
    <property type="nucleotide sequence ID" value="NC_007645.1"/>
</dbReference>
<evidence type="ECO:0000256" key="3">
    <source>
        <dbReference type="ARBA" id="ARBA00022475"/>
    </source>
</evidence>
<comment type="subcellular location">
    <subcellularLocation>
        <location evidence="1">Cell membrane</location>
        <topology evidence="1">Multi-pass membrane protein</topology>
    </subcellularLocation>
</comment>
<keyword evidence="3" id="KW-1003">Cell membrane</keyword>
<protein>
    <submittedName>
        <fullName evidence="8">Membrane protein involved in the export of O-antigen and teichoic acid</fullName>
    </submittedName>
</protein>
<dbReference type="Proteomes" id="UP000000238">
    <property type="component" value="Chromosome"/>
</dbReference>
<feature type="transmembrane region" description="Helical" evidence="7">
    <location>
        <begin position="39"/>
        <end position="59"/>
    </location>
</feature>
<organism evidence="8 9">
    <name type="scientific">Hahella chejuensis (strain KCTC 2396)</name>
    <dbReference type="NCBI Taxonomy" id="349521"/>
    <lineage>
        <taxon>Bacteria</taxon>
        <taxon>Pseudomonadati</taxon>
        <taxon>Pseudomonadota</taxon>
        <taxon>Gammaproteobacteria</taxon>
        <taxon>Oceanospirillales</taxon>
        <taxon>Hahellaceae</taxon>
        <taxon>Hahella</taxon>
    </lineage>
</organism>
<keyword evidence="6 7" id="KW-0472">Membrane</keyword>
<evidence type="ECO:0000256" key="5">
    <source>
        <dbReference type="ARBA" id="ARBA00022989"/>
    </source>
</evidence>
<dbReference type="KEGG" id="hch:HCH_04692"/>
<reference evidence="8 9" key="1">
    <citation type="journal article" date="2005" name="Nucleic Acids Res.">
        <title>Genomic blueprint of Hahella chejuensis, a marine microbe producing an algicidal agent.</title>
        <authorList>
            <person name="Jeong H."/>
            <person name="Yim J.H."/>
            <person name="Lee C."/>
            <person name="Choi S.-H."/>
            <person name="Park Y.K."/>
            <person name="Yoon S.H."/>
            <person name="Hur C.-G."/>
            <person name="Kang H.-Y."/>
            <person name="Kim D."/>
            <person name="Lee H.H."/>
            <person name="Park K.H."/>
            <person name="Park S.-H."/>
            <person name="Park H.-S."/>
            <person name="Lee H.K."/>
            <person name="Oh T.K."/>
            <person name="Kim J.F."/>
        </authorList>
    </citation>
    <scope>NUCLEOTIDE SEQUENCE [LARGE SCALE GENOMIC DNA]</scope>
    <source>
        <strain evidence="8 9">KCTC 2396</strain>
    </source>
</reference>
<keyword evidence="4 7" id="KW-0812">Transmembrane</keyword>
<feature type="transmembrane region" description="Helical" evidence="7">
    <location>
        <begin position="148"/>
        <end position="181"/>
    </location>
</feature>
<dbReference type="HOGENOM" id="CLU_026911_6_2_6"/>
<dbReference type="InterPro" id="IPR050833">
    <property type="entry name" value="Poly_Biosynth_Transport"/>
</dbReference>
<evidence type="ECO:0000256" key="6">
    <source>
        <dbReference type="ARBA" id="ARBA00023136"/>
    </source>
</evidence>
<dbReference type="AlphaFoldDB" id="Q2SD84"/>
<evidence type="ECO:0000313" key="9">
    <source>
        <dbReference type="Proteomes" id="UP000000238"/>
    </source>
</evidence>
<accession>Q2SD84</accession>
<feature type="transmembrane region" description="Helical" evidence="7">
    <location>
        <begin position="437"/>
        <end position="458"/>
    </location>
</feature>
<feature type="transmembrane region" description="Helical" evidence="7">
    <location>
        <begin position="373"/>
        <end position="393"/>
    </location>
</feature>
<evidence type="ECO:0000256" key="4">
    <source>
        <dbReference type="ARBA" id="ARBA00022692"/>
    </source>
</evidence>
<dbReference type="eggNOG" id="COG2244">
    <property type="taxonomic scope" value="Bacteria"/>
</dbReference>
<dbReference type="STRING" id="349521.HCH_04692"/>
<keyword evidence="9" id="KW-1185">Reference proteome</keyword>
<feature type="transmembrane region" description="Helical" evidence="7">
    <location>
        <begin position="223"/>
        <end position="242"/>
    </location>
</feature>
<evidence type="ECO:0000256" key="2">
    <source>
        <dbReference type="ARBA" id="ARBA00007430"/>
    </source>
</evidence>
<dbReference type="PANTHER" id="PTHR30250">
    <property type="entry name" value="PST FAMILY PREDICTED COLANIC ACID TRANSPORTER"/>
    <property type="match status" value="1"/>
</dbReference>